<evidence type="ECO:0000313" key="2">
    <source>
        <dbReference type="Proteomes" id="UP000515465"/>
    </source>
</evidence>
<evidence type="ECO:0000313" key="1">
    <source>
        <dbReference type="EMBL" id="QND61451.1"/>
    </source>
</evidence>
<dbReference type="EMBL" id="CP050296">
    <property type="protein sequence ID" value="QND61451.1"/>
    <property type="molecule type" value="Genomic_DNA"/>
</dbReference>
<dbReference type="AlphaFoldDB" id="A0A7G6T3W9"/>
<gene>
    <name evidence="1" type="ORF">HB778_29050</name>
</gene>
<accession>A0A7G6T3W9</accession>
<proteinExistence type="predicted"/>
<name>A0A7G6T3W9_9HYPH</name>
<sequence>MTLWDFANPDEAAKAAVHVYGADATAAGAHCALAAHFDGRERDYRFWFAVFTKLNGTGSQSTKAH</sequence>
<reference evidence="2" key="1">
    <citation type="journal article" date="2020" name="Mol. Plant Microbe">
        <title>Rhizobial microsymbionts of the narrowly endemic Oxytropis species growing in Kamchatka are characterized by significant genetic diversity and possess a set of genes that are associated with T3SS and T6SS secretion systems and can affect the development of symbiosis.</title>
        <authorList>
            <person name="Safronova V."/>
            <person name="Guro P."/>
            <person name="Sazanova A."/>
            <person name="Kuznetsova I."/>
            <person name="Belimov A."/>
            <person name="Yakubov V."/>
            <person name="Chirak E."/>
            <person name="Afonin A."/>
            <person name="Gogolev Y."/>
            <person name="Andronov E."/>
            <person name="Tikhonovich I."/>
        </authorList>
    </citation>
    <scope>NUCLEOTIDE SEQUENCE [LARGE SCALE GENOMIC DNA]</scope>
    <source>
        <strain evidence="2">583</strain>
    </source>
</reference>
<protein>
    <submittedName>
        <fullName evidence="1">Uncharacterized protein</fullName>
    </submittedName>
</protein>
<organism evidence="1 2">
    <name type="scientific">Mesorhizobium huakuii</name>
    <dbReference type="NCBI Taxonomy" id="28104"/>
    <lineage>
        <taxon>Bacteria</taxon>
        <taxon>Pseudomonadati</taxon>
        <taxon>Pseudomonadota</taxon>
        <taxon>Alphaproteobacteria</taxon>
        <taxon>Hyphomicrobiales</taxon>
        <taxon>Phyllobacteriaceae</taxon>
        <taxon>Mesorhizobium</taxon>
    </lineage>
</organism>
<dbReference type="Proteomes" id="UP000515465">
    <property type="component" value="Chromosome"/>
</dbReference>